<reference evidence="1 2" key="1">
    <citation type="journal article" date="2013" name="PLoS ONE">
        <title>Identification and characterization of three novel lipases belonging to families II and V from Anaerovibrio lipolyticus 5ST.</title>
        <authorList>
            <person name="Prive F."/>
            <person name="Kaderbhai N.N."/>
            <person name="Girdwood S."/>
            <person name="Worgan H.J."/>
            <person name="Pinloche E."/>
            <person name="Scollan N.D."/>
            <person name="Huws S.A."/>
            <person name="Newbold C.J."/>
        </authorList>
    </citation>
    <scope>NUCLEOTIDE SEQUENCE [LARGE SCALE GENOMIC DNA]</scope>
    <source>
        <strain evidence="1 2">5S</strain>
    </source>
</reference>
<dbReference type="Gene3D" id="3.90.470.20">
    <property type="entry name" value="4'-phosphopantetheinyl transferase domain"/>
    <property type="match status" value="1"/>
</dbReference>
<name>A0A0B2JY31_9FIRM</name>
<evidence type="ECO:0008006" key="3">
    <source>
        <dbReference type="Google" id="ProtNLM"/>
    </source>
</evidence>
<dbReference type="STRING" id="82374.NZ47_09720"/>
<dbReference type="GO" id="GO:0000287">
    <property type="term" value="F:magnesium ion binding"/>
    <property type="evidence" value="ECO:0007669"/>
    <property type="project" value="InterPro"/>
</dbReference>
<dbReference type="eggNOG" id="COG2091">
    <property type="taxonomic scope" value="Bacteria"/>
</dbReference>
<dbReference type="GO" id="GO:0008897">
    <property type="term" value="F:holo-[acyl-carrier-protein] synthase activity"/>
    <property type="evidence" value="ECO:0007669"/>
    <property type="project" value="InterPro"/>
</dbReference>
<organism evidence="1 2">
    <name type="scientific">Anaerovibrio lipolyticus</name>
    <dbReference type="NCBI Taxonomy" id="82374"/>
    <lineage>
        <taxon>Bacteria</taxon>
        <taxon>Bacillati</taxon>
        <taxon>Bacillota</taxon>
        <taxon>Negativicutes</taxon>
        <taxon>Selenomonadales</taxon>
        <taxon>Selenomonadaceae</taxon>
        <taxon>Anaerovibrio</taxon>
    </lineage>
</organism>
<evidence type="ECO:0000313" key="1">
    <source>
        <dbReference type="EMBL" id="KHM51561.1"/>
    </source>
</evidence>
<evidence type="ECO:0000313" key="2">
    <source>
        <dbReference type="Proteomes" id="UP000030993"/>
    </source>
</evidence>
<dbReference type="InterPro" id="IPR037143">
    <property type="entry name" value="4-PPantetheinyl_Trfase_dom_sf"/>
</dbReference>
<accession>A0A0B2JY31</accession>
<dbReference type="EMBL" id="JSCE01000186">
    <property type="protein sequence ID" value="KHM51561.1"/>
    <property type="molecule type" value="Genomic_DNA"/>
</dbReference>
<protein>
    <recommendedName>
        <fullName evidence="3">4'-phosphopantetheinyl transferase domain-containing protein</fullName>
    </recommendedName>
</protein>
<keyword evidence="2" id="KW-1185">Reference proteome</keyword>
<comment type="caution">
    <text evidence="1">The sequence shown here is derived from an EMBL/GenBank/DDBJ whole genome shotgun (WGS) entry which is preliminary data.</text>
</comment>
<sequence length="204" mass="23037">MTDMVHNINVKVYIADSSKLQDKELFQQLYDNANEYRKEKIDKTEEQREKQAALAAGVLLSRALKEAGYKEQELELQFNSNGKPFYSKHPELGFSLAYSGDRAMCAIAIADGPIGAEIGCDVEENTKELAAYLDEYNMTADKWTRLESYAKATQADMESLFYGSASVIPGFIFSHPELDDNYKYNICCRTKIPSENIIVVDLTK</sequence>
<dbReference type="Proteomes" id="UP000030993">
    <property type="component" value="Unassembled WGS sequence"/>
</dbReference>
<proteinExistence type="predicted"/>
<dbReference type="AlphaFoldDB" id="A0A0B2JY31"/>
<gene>
    <name evidence="1" type="ORF">NZ47_09720</name>
</gene>
<dbReference type="RefSeq" id="WP_039209893.1">
    <property type="nucleotide sequence ID" value="NZ_JSCE01000186.1"/>
</dbReference>
<dbReference type="SUPFAM" id="SSF56214">
    <property type="entry name" value="4'-phosphopantetheinyl transferase"/>
    <property type="match status" value="1"/>
</dbReference>